<dbReference type="EMBL" id="JAHUTI010093991">
    <property type="protein sequence ID" value="MED6262699.1"/>
    <property type="molecule type" value="Genomic_DNA"/>
</dbReference>
<reference evidence="1 2" key="1">
    <citation type="submission" date="2021-07" db="EMBL/GenBank/DDBJ databases">
        <authorList>
            <person name="Palmer J.M."/>
        </authorList>
    </citation>
    <scope>NUCLEOTIDE SEQUENCE [LARGE SCALE GENOMIC DNA]</scope>
    <source>
        <strain evidence="1 2">AT_MEX2019</strain>
        <tissue evidence="1">Muscle</tissue>
    </source>
</reference>
<sequence length="101" mass="11763">MKPPVILCTKPAFTQSRKLDEVQWVFTDDCPAVLSDKVGLHIVAFLLKQFYFISEILSLLFLPSLHTQVYEQYSCDYITTILQRFLADNHLMIRLFVLSVH</sequence>
<evidence type="ECO:0000313" key="1">
    <source>
        <dbReference type="EMBL" id="MED6262699.1"/>
    </source>
</evidence>
<keyword evidence="2" id="KW-1185">Reference proteome</keyword>
<dbReference type="Proteomes" id="UP001345963">
    <property type="component" value="Unassembled WGS sequence"/>
</dbReference>
<gene>
    <name evidence="1" type="ORF">ATANTOWER_024255</name>
</gene>
<accession>A0ABU7CJA5</accession>
<organism evidence="1 2">
    <name type="scientific">Ataeniobius toweri</name>
    <dbReference type="NCBI Taxonomy" id="208326"/>
    <lineage>
        <taxon>Eukaryota</taxon>
        <taxon>Metazoa</taxon>
        <taxon>Chordata</taxon>
        <taxon>Craniata</taxon>
        <taxon>Vertebrata</taxon>
        <taxon>Euteleostomi</taxon>
        <taxon>Actinopterygii</taxon>
        <taxon>Neopterygii</taxon>
        <taxon>Teleostei</taxon>
        <taxon>Neoteleostei</taxon>
        <taxon>Acanthomorphata</taxon>
        <taxon>Ovalentaria</taxon>
        <taxon>Atherinomorphae</taxon>
        <taxon>Cyprinodontiformes</taxon>
        <taxon>Goodeidae</taxon>
        <taxon>Ataeniobius</taxon>
    </lineage>
</organism>
<evidence type="ECO:0000313" key="2">
    <source>
        <dbReference type="Proteomes" id="UP001345963"/>
    </source>
</evidence>
<comment type="caution">
    <text evidence="1">The sequence shown here is derived from an EMBL/GenBank/DDBJ whole genome shotgun (WGS) entry which is preliminary data.</text>
</comment>
<proteinExistence type="predicted"/>
<name>A0ABU7CJA5_9TELE</name>
<protein>
    <submittedName>
        <fullName evidence="1">Uncharacterized protein</fullName>
    </submittedName>
</protein>